<dbReference type="RefSeq" id="WP_145874492.1">
    <property type="nucleotide sequence ID" value="NZ_CP046904.1"/>
</dbReference>
<reference evidence="2 5" key="3">
    <citation type="submission" date="2019-12" db="EMBL/GenBank/DDBJ databases">
        <title>Draft Genome Sequences of Six Type Strains of the Genus Massilia.</title>
        <authorList>
            <person name="Miess H."/>
            <person name="Frediansyah A."/>
            <person name="Goeker M."/>
            <person name="Gross H."/>
        </authorList>
    </citation>
    <scope>NUCLEOTIDE SEQUENCE [LARGE SCALE GENOMIC DNA]</scope>
    <source>
        <strain evidence="2 5">DSM 26639</strain>
    </source>
</reference>
<keyword evidence="5" id="KW-1185">Reference proteome</keyword>
<organism evidence="3 4">
    <name type="scientific">Pseudoduganella flava</name>
    <dbReference type="NCBI Taxonomy" id="871742"/>
    <lineage>
        <taxon>Bacteria</taxon>
        <taxon>Pseudomonadati</taxon>
        <taxon>Pseudomonadota</taxon>
        <taxon>Betaproteobacteria</taxon>
        <taxon>Burkholderiales</taxon>
        <taxon>Oxalobacteraceae</taxon>
        <taxon>Telluria group</taxon>
        <taxon>Pseudoduganella</taxon>
    </lineage>
</organism>
<dbReference type="OrthoDB" id="8703552at2"/>
<evidence type="ECO:0008006" key="6">
    <source>
        <dbReference type="Google" id="ProtNLM"/>
    </source>
</evidence>
<reference evidence="3" key="2">
    <citation type="submission" date="2019-07" db="EMBL/GenBank/DDBJ databases">
        <authorList>
            <person name="Whitman W."/>
            <person name="Huntemann M."/>
            <person name="Clum A."/>
            <person name="Pillay M."/>
            <person name="Palaniappan K."/>
            <person name="Varghese N."/>
            <person name="Mikhailova N."/>
            <person name="Stamatis D."/>
            <person name="Reddy T."/>
            <person name="Daum C."/>
            <person name="Shapiro N."/>
            <person name="Ivanova N."/>
            <person name="Kyrpides N."/>
            <person name="Woyke T."/>
        </authorList>
    </citation>
    <scope>NUCLEOTIDE SEQUENCE</scope>
    <source>
        <strain evidence="3">CGMCC 1.10685</strain>
    </source>
</reference>
<name>A0A562PW88_9BURK</name>
<proteinExistence type="predicted"/>
<sequence>MKNSFISASAAVSILVAALVPAAAHAQNDAPTVPVKAARTATTATTASTYAMQANEFADYANTYRLSNGQVAKFTQQGNHYFVQLKSSLAALQRDESKGPVGISTKLRPIGPGQFVTDSGTQLQFRNDGEEVVIDNFERLPAAKVAASQVNVQMIARR</sequence>
<dbReference type="Proteomes" id="UP000315112">
    <property type="component" value="Unassembled WGS sequence"/>
</dbReference>
<dbReference type="AlphaFoldDB" id="A0A562PW88"/>
<evidence type="ECO:0000313" key="5">
    <source>
        <dbReference type="Proteomes" id="UP000437862"/>
    </source>
</evidence>
<evidence type="ECO:0000313" key="3">
    <source>
        <dbReference type="EMBL" id="TWI48721.1"/>
    </source>
</evidence>
<keyword evidence="1" id="KW-0732">Signal</keyword>
<evidence type="ECO:0000313" key="2">
    <source>
        <dbReference type="EMBL" id="QGZ39802.1"/>
    </source>
</evidence>
<dbReference type="Proteomes" id="UP000437862">
    <property type="component" value="Chromosome"/>
</dbReference>
<feature type="signal peptide" evidence="1">
    <location>
        <begin position="1"/>
        <end position="26"/>
    </location>
</feature>
<evidence type="ECO:0000256" key="1">
    <source>
        <dbReference type="SAM" id="SignalP"/>
    </source>
</evidence>
<feature type="chain" id="PRO_5044617995" description="Gel scht" evidence="1">
    <location>
        <begin position="27"/>
        <end position="158"/>
    </location>
</feature>
<dbReference type="EMBL" id="CP046904">
    <property type="protein sequence ID" value="QGZ39802.1"/>
    <property type="molecule type" value="Genomic_DNA"/>
</dbReference>
<gene>
    <name evidence="2" type="ORF">GO485_12565</name>
    <name evidence="3" type="ORF">IP92_02113</name>
</gene>
<accession>A0A562PW88</accession>
<protein>
    <recommendedName>
        <fullName evidence="6">Gel scht</fullName>
    </recommendedName>
</protein>
<reference evidence="3 4" key="1">
    <citation type="journal article" date="2015" name="Stand. Genomic Sci.">
        <title>Genomic Encyclopedia of Bacterial and Archaeal Type Strains, Phase III: the genomes of soil and plant-associated and newly described type strains.</title>
        <authorList>
            <person name="Whitman W.B."/>
            <person name="Woyke T."/>
            <person name="Klenk H.P."/>
            <person name="Zhou Y."/>
            <person name="Lilburn T.G."/>
            <person name="Beck B.J."/>
            <person name="De Vos P."/>
            <person name="Vandamme P."/>
            <person name="Eisen J.A."/>
            <person name="Garrity G."/>
            <person name="Hugenholtz P."/>
            <person name="Kyrpides N.C."/>
        </authorList>
    </citation>
    <scope>NUCLEOTIDE SEQUENCE [LARGE SCALE GENOMIC DNA]</scope>
    <source>
        <strain evidence="3 4">CGMCC 1.10685</strain>
    </source>
</reference>
<evidence type="ECO:0000313" key="4">
    <source>
        <dbReference type="Proteomes" id="UP000315112"/>
    </source>
</evidence>
<dbReference type="EMBL" id="VLKW01000003">
    <property type="protein sequence ID" value="TWI48721.1"/>
    <property type="molecule type" value="Genomic_DNA"/>
</dbReference>